<dbReference type="SMART" id="SM01203">
    <property type="entry name" value="DUF3585"/>
    <property type="match status" value="1"/>
</dbReference>
<keyword evidence="6 8" id="KW-0440">LIM domain</keyword>
<feature type="domain" description="BMERB" evidence="12">
    <location>
        <begin position="669"/>
        <end position="815"/>
    </location>
</feature>
<evidence type="ECO:0000313" key="13">
    <source>
        <dbReference type="Ensembl" id="ENSDCDP00010040574.1"/>
    </source>
</evidence>
<dbReference type="Gene3D" id="1.10.418.10">
    <property type="entry name" value="Calponin-like domain"/>
    <property type="match status" value="1"/>
</dbReference>
<dbReference type="InterPro" id="IPR001781">
    <property type="entry name" value="Znf_LIM"/>
</dbReference>
<dbReference type="SMART" id="SM00132">
    <property type="entry name" value="LIM"/>
    <property type="match status" value="1"/>
</dbReference>
<feature type="domain" description="LIM zinc-binding" evidence="11">
    <location>
        <begin position="145"/>
        <end position="208"/>
    </location>
</feature>
<reference evidence="13" key="3">
    <citation type="submission" date="2025-09" db="UniProtKB">
        <authorList>
            <consortium name="Ensembl"/>
        </authorList>
    </citation>
    <scope>IDENTIFICATION</scope>
</reference>
<dbReference type="InterPro" id="IPR022735">
    <property type="entry name" value="bMERB_dom"/>
</dbReference>
<evidence type="ECO:0000256" key="9">
    <source>
        <dbReference type="SAM" id="MobiDB-lite"/>
    </source>
</evidence>
<gene>
    <name evidence="13" type="primary">MICALL1</name>
</gene>
<dbReference type="GeneTree" id="ENSGT00940000156057"/>
<feature type="compositionally biased region" description="Polar residues" evidence="9">
    <location>
        <begin position="613"/>
        <end position="632"/>
    </location>
</feature>
<evidence type="ECO:0000256" key="7">
    <source>
        <dbReference type="ARBA" id="ARBA00023054"/>
    </source>
</evidence>
<name>A0AAY4D607_9TELE</name>
<dbReference type="SMART" id="SM00033">
    <property type="entry name" value="CH"/>
    <property type="match status" value="1"/>
</dbReference>
<proteinExistence type="predicted"/>
<keyword evidence="14" id="KW-1185">Reference proteome</keyword>
<evidence type="ECO:0000313" key="14">
    <source>
        <dbReference type="Proteomes" id="UP000694580"/>
    </source>
</evidence>
<keyword evidence="7" id="KW-0175">Coiled coil</keyword>
<accession>A0AAY4D607</accession>
<evidence type="ECO:0000256" key="4">
    <source>
        <dbReference type="ARBA" id="ARBA00022753"/>
    </source>
</evidence>
<dbReference type="SUPFAM" id="SSF47576">
    <property type="entry name" value="Calponin-homology domain, CH-domain"/>
    <property type="match status" value="1"/>
</dbReference>
<dbReference type="Pfam" id="PF00307">
    <property type="entry name" value="CH"/>
    <property type="match status" value="1"/>
</dbReference>
<dbReference type="Pfam" id="PF12130">
    <property type="entry name" value="bMERB_dom"/>
    <property type="match status" value="1"/>
</dbReference>
<dbReference type="InterPro" id="IPR036872">
    <property type="entry name" value="CH_dom_sf"/>
</dbReference>
<evidence type="ECO:0000259" key="10">
    <source>
        <dbReference type="PROSITE" id="PS50021"/>
    </source>
</evidence>
<evidence type="ECO:0000256" key="2">
    <source>
        <dbReference type="ARBA" id="ARBA00022553"/>
    </source>
</evidence>
<evidence type="ECO:0000256" key="5">
    <source>
        <dbReference type="ARBA" id="ARBA00022833"/>
    </source>
</evidence>
<evidence type="ECO:0000259" key="12">
    <source>
        <dbReference type="PROSITE" id="PS51848"/>
    </source>
</evidence>
<dbReference type="FunFam" id="1.10.418.10:FF:000023">
    <property type="entry name" value="EH domain-binding protein 1 isoform X1"/>
    <property type="match status" value="1"/>
</dbReference>
<comment type="subcellular location">
    <subcellularLocation>
        <location evidence="1">Endosome</location>
    </subcellularLocation>
</comment>
<feature type="region of interest" description="Disordered" evidence="9">
    <location>
        <begin position="613"/>
        <end position="657"/>
    </location>
</feature>
<dbReference type="Pfam" id="PF00412">
    <property type="entry name" value="LIM"/>
    <property type="match status" value="1"/>
</dbReference>
<dbReference type="PANTHER" id="PTHR23167">
    <property type="entry name" value="CALPONIN HOMOLOGY DOMAIN-CONTAINING PROTEIN DDB_G0272472-RELATED"/>
    <property type="match status" value="1"/>
</dbReference>
<reference evidence="13" key="2">
    <citation type="submission" date="2025-08" db="UniProtKB">
        <authorList>
            <consortium name="Ensembl"/>
        </authorList>
    </citation>
    <scope>IDENTIFICATION</scope>
</reference>
<evidence type="ECO:0000256" key="6">
    <source>
        <dbReference type="ARBA" id="ARBA00023038"/>
    </source>
</evidence>
<evidence type="ECO:0000256" key="8">
    <source>
        <dbReference type="PROSITE-ProRule" id="PRU00125"/>
    </source>
</evidence>
<protein>
    <recommendedName>
        <fullName evidence="15">MICAL-like protein 1</fullName>
    </recommendedName>
</protein>
<dbReference type="PROSITE" id="PS50021">
    <property type="entry name" value="CH"/>
    <property type="match status" value="1"/>
</dbReference>
<dbReference type="Proteomes" id="UP000694580">
    <property type="component" value="Chromosome 7"/>
</dbReference>
<dbReference type="InterPro" id="IPR050540">
    <property type="entry name" value="F-actin_Monoox_Mical"/>
</dbReference>
<keyword evidence="5 8" id="KW-0862">Zinc</keyword>
<dbReference type="PROSITE" id="PS50023">
    <property type="entry name" value="LIM_DOMAIN_2"/>
    <property type="match status" value="1"/>
</dbReference>
<feature type="domain" description="Calponin-homology (CH)" evidence="10">
    <location>
        <begin position="4"/>
        <end position="110"/>
    </location>
</feature>
<sequence length="859" mass="96426">MSDLASVKTLQDWCRKTCKSYSGVEINNMTTSFRDGLAFCAIIHKHRPDLIDFSSLSKENVFENNHLAFEIAETQLGIPALLDPKDMVFTEVPDRLSVITYLSQYYTFFNRLSDASFCNLKTPKVTLHMQNDLKQAKNNGRSLSSSCAVCQKHVHLVQRLLVDGKLYHRSCFRCCHCKSTLLPGSYRVGDESASLLCAHFCAPTKNCFPNSCKHSEPKGTLHNIVNKKSSSLLNGPPDELNALLIVYRGKEDKSSECRTDREVQDDNYKLLPPAGEGNRVFEGKETTGMEGSCNDATTAKRDQSPYASSTNYVGVTANPVSTPHHLLNCTVPPQPSPRSQVSATKNSSLARGDSTLPHILPGDDSSNSRRMAYNGTQKSKDHPWMDILHPGPWAKLPPVSQPSHPPRSRSVPFLNDMWYRWKAHKSSSNPFDEDYGEEGMWQACSKGDEGQTQLSTVPRQTWCRISETSEDGATSGSENVDQKGFVEAQSSFVGYPCSVAAIACGDTDFAGYPNTANFVLPVYSSSVSDLAEMGCLARKPNLAKPFSVPEVSGSDEKVGVAKRGSLSCASDLALATEAILEGNIYEGRNLTKSISEQPLSTAAYQNCNVSSQKLGQSSPQVPYLSKQTTKENPFNRKAAPAESTKPRPFQDSWSTRAPAPGHGFPLIKRKVQTDQFISEEDVQAERVELEKCLERLDLKGVELERNLRSCHNDEEGDNLVDWFTLIHEKHILLRRDAELVYVAKQQKLEERQSDVEFELRCLLNKPEKEWNKDDKDREKQLMEELVIVIEQRNHIITNMDLDRQREKDEDMLLSTLIRRSDFNKSSDYNERKLRFKPEKILKMFSHKTEILKGKNKKKS</sequence>
<dbReference type="GO" id="GO:0005768">
    <property type="term" value="C:endosome"/>
    <property type="evidence" value="ECO:0007669"/>
    <property type="project" value="UniProtKB-SubCell"/>
</dbReference>
<keyword evidence="2" id="KW-0597">Phosphoprotein</keyword>
<dbReference type="Gene3D" id="2.10.110.10">
    <property type="entry name" value="Cysteine Rich Protein"/>
    <property type="match status" value="1"/>
</dbReference>
<feature type="compositionally biased region" description="Polar residues" evidence="9">
    <location>
        <begin position="364"/>
        <end position="377"/>
    </location>
</feature>
<reference evidence="13 14" key="1">
    <citation type="submission" date="2020-06" db="EMBL/GenBank/DDBJ databases">
        <authorList>
            <consortium name="Wellcome Sanger Institute Data Sharing"/>
        </authorList>
    </citation>
    <scope>NUCLEOTIDE SEQUENCE [LARGE SCALE GENOMIC DNA]</scope>
</reference>
<dbReference type="AlphaFoldDB" id="A0AAY4D607"/>
<evidence type="ECO:0008006" key="15">
    <source>
        <dbReference type="Google" id="ProtNLM"/>
    </source>
</evidence>
<keyword evidence="4" id="KW-0967">Endosome</keyword>
<dbReference type="PROSITE" id="PS00478">
    <property type="entry name" value="LIM_DOMAIN_1"/>
    <property type="match status" value="1"/>
</dbReference>
<dbReference type="Ensembl" id="ENSDCDT00010050451.1">
    <property type="protein sequence ID" value="ENSDCDP00010040574.1"/>
    <property type="gene ID" value="ENSDCDG00010025888.1"/>
</dbReference>
<evidence type="ECO:0000256" key="1">
    <source>
        <dbReference type="ARBA" id="ARBA00004177"/>
    </source>
</evidence>
<dbReference type="SUPFAM" id="SSF57716">
    <property type="entry name" value="Glucocorticoid receptor-like (DNA-binding domain)"/>
    <property type="match status" value="1"/>
</dbReference>
<feature type="region of interest" description="Disordered" evidence="9">
    <location>
        <begin position="286"/>
        <end position="307"/>
    </location>
</feature>
<evidence type="ECO:0000256" key="3">
    <source>
        <dbReference type="ARBA" id="ARBA00022723"/>
    </source>
</evidence>
<organism evidence="13 14">
    <name type="scientific">Denticeps clupeoides</name>
    <name type="common">denticle herring</name>
    <dbReference type="NCBI Taxonomy" id="299321"/>
    <lineage>
        <taxon>Eukaryota</taxon>
        <taxon>Metazoa</taxon>
        <taxon>Chordata</taxon>
        <taxon>Craniata</taxon>
        <taxon>Vertebrata</taxon>
        <taxon>Euteleostomi</taxon>
        <taxon>Actinopterygii</taxon>
        <taxon>Neopterygii</taxon>
        <taxon>Teleostei</taxon>
        <taxon>Clupei</taxon>
        <taxon>Clupeiformes</taxon>
        <taxon>Denticipitoidei</taxon>
        <taxon>Denticipitidae</taxon>
        <taxon>Denticeps</taxon>
    </lineage>
</organism>
<keyword evidence="3 8" id="KW-0479">Metal-binding</keyword>
<dbReference type="InterPro" id="IPR001715">
    <property type="entry name" value="CH_dom"/>
</dbReference>
<dbReference type="GO" id="GO:0046872">
    <property type="term" value="F:metal ion binding"/>
    <property type="evidence" value="ECO:0007669"/>
    <property type="project" value="UniProtKB-KW"/>
</dbReference>
<dbReference type="PROSITE" id="PS51848">
    <property type="entry name" value="BMERB"/>
    <property type="match status" value="1"/>
</dbReference>
<evidence type="ECO:0000259" key="11">
    <source>
        <dbReference type="PROSITE" id="PS50023"/>
    </source>
</evidence>
<dbReference type="PANTHER" id="PTHR23167:SF89">
    <property type="entry name" value="MICAL-LIKE PROTEIN 1"/>
    <property type="match status" value="1"/>
</dbReference>
<feature type="region of interest" description="Disordered" evidence="9">
    <location>
        <begin position="332"/>
        <end position="385"/>
    </location>
</feature>